<keyword evidence="5" id="KW-0472">Membrane</keyword>
<dbReference type="PANTHER" id="PTHR34296:SF2">
    <property type="entry name" value="ABC TRANSPORTER GUANOSINE-BINDING PROTEIN NUPN"/>
    <property type="match status" value="1"/>
</dbReference>
<evidence type="ECO:0000256" key="5">
    <source>
        <dbReference type="ARBA" id="ARBA00023136"/>
    </source>
</evidence>
<name>A0A288QP54_9LACO</name>
<comment type="subcellular location">
    <subcellularLocation>
        <location evidence="1">Cell membrane</location>
        <topology evidence="1">Lipid-anchor</topology>
    </subcellularLocation>
</comment>
<dbReference type="GeneID" id="94546621"/>
<dbReference type="GO" id="GO:0005886">
    <property type="term" value="C:plasma membrane"/>
    <property type="evidence" value="ECO:0007669"/>
    <property type="project" value="UniProtKB-SubCell"/>
</dbReference>
<comment type="caution">
    <text evidence="7">The sequence shown here is derived from an EMBL/GenBank/DDBJ whole genome shotgun (WGS) entry which is preliminary data.</text>
</comment>
<gene>
    <name evidence="7" type="ORF">DFP99_1172</name>
</gene>
<comment type="similarity">
    <text evidence="2">Belongs to the BMP lipoprotein family.</text>
</comment>
<dbReference type="KEGG" id="wso:WSWS_01436"/>
<dbReference type="InterPro" id="IPR050957">
    <property type="entry name" value="BMP_lipoprotein"/>
</dbReference>
<dbReference type="CDD" id="cd06354">
    <property type="entry name" value="PBP1_PrnA-like"/>
    <property type="match status" value="1"/>
</dbReference>
<dbReference type="EMBL" id="QRAS01000003">
    <property type="protein sequence ID" value="RDL05232.1"/>
    <property type="molecule type" value="Genomic_DNA"/>
</dbReference>
<dbReference type="RefSeq" id="WP_070230608.1">
    <property type="nucleotide sequence ID" value="NZ_BJYO01000009.1"/>
</dbReference>
<keyword evidence="8" id="KW-1185">Reference proteome</keyword>
<keyword evidence="4" id="KW-0732">Signal</keyword>
<dbReference type="Pfam" id="PF02608">
    <property type="entry name" value="Bmp"/>
    <property type="match status" value="1"/>
</dbReference>
<dbReference type="Proteomes" id="UP000254912">
    <property type="component" value="Unassembled WGS sequence"/>
</dbReference>
<organism evidence="7 8">
    <name type="scientific">Weissella soli</name>
    <dbReference type="NCBI Taxonomy" id="155866"/>
    <lineage>
        <taxon>Bacteria</taxon>
        <taxon>Bacillati</taxon>
        <taxon>Bacillota</taxon>
        <taxon>Bacilli</taxon>
        <taxon>Lactobacillales</taxon>
        <taxon>Lactobacillaceae</taxon>
        <taxon>Weissella</taxon>
    </lineage>
</organism>
<dbReference type="InterPro" id="IPR028082">
    <property type="entry name" value="Peripla_BP_I"/>
</dbReference>
<dbReference type="InterPro" id="IPR003760">
    <property type="entry name" value="PnrA-like"/>
</dbReference>
<evidence type="ECO:0000256" key="2">
    <source>
        <dbReference type="ARBA" id="ARBA00008610"/>
    </source>
</evidence>
<keyword evidence="6" id="KW-0449">Lipoprotein</keyword>
<reference evidence="7 8" key="1">
    <citation type="submission" date="2018-07" db="EMBL/GenBank/DDBJ databases">
        <title>Genomic Encyclopedia of Type Strains, Phase III (KMG-III): the genomes of soil and plant-associated and newly described type strains.</title>
        <authorList>
            <person name="Whitman W."/>
        </authorList>
    </citation>
    <scope>NUCLEOTIDE SEQUENCE [LARGE SCALE GENOMIC DNA]</scope>
    <source>
        <strain evidence="7 8">CECT 7031</strain>
    </source>
</reference>
<dbReference type="Gene3D" id="3.40.50.2300">
    <property type="match status" value="2"/>
</dbReference>
<proteinExistence type="inferred from homology"/>
<sequence length="361" mass="38044">MNRSTKIAAGVAAVVVVAGGVYFATNSGSSSDKKFTVAMITDAPGNIDDHSFNQSAWEGLQAWGKENGVKKGVDGYNYFLSKTKADFTNNFDQAVAAKFDYIAGIGFDLQEATQKAAKANPKTEFALVDSVADSKYKNIQSLMFNSEQSSYLAGVAAAEKAEEVGDTKIGFLGGVKSETVGRFEYGFRLGVASVNKSLKVESVYANSFGDAAKGQLIANTFIAEGIHVIYHAAGGTGNGAFTAVKQHDQTLKSGSADKVYMIGVDVDQSSDGAYKTKDGKSDNFTLTSALKNVGKALQASANSAKDGKFKGGKATFYGLKQGGVGIVKKNLDAKTLKAVNKAQKALENGSITLKYTTQYSK</sequence>
<protein>
    <submittedName>
        <fullName evidence="7">Nucleoside-binding protein</fullName>
    </submittedName>
</protein>
<keyword evidence="3" id="KW-1003">Cell membrane</keyword>
<evidence type="ECO:0000313" key="8">
    <source>
        <dbReference type="Proteomes" id="UP000254912"/>
    </source>
</evidence>
<evidence type="ECO:0000313" key="7">
    <source>
        <dbReference type="EMBL" id="RDL05232.1"/>
    </source>
</evidence>
<dbReference type="SUPFAM" id="SSF53822">
    <property type="entry name" value="Periplasmic binding protein-like I"/>
    <property type="match status" value="1"/>
</dbReference>
<evidence type="ECO:0000256" key="3">
    <source>
        <dbReference type="ARBA" id="ARBA00022475"/>
    </source>
</evidence>
<evidence type="ECO:0000256" key="1">
    <source>
        <dbReference type="ARBA" id="ARBA00004193"/>
    </source>
</evidence>
<evidence type="ECO:0000256" key="6">
    <source>
        <dbReference type="ARBA" id="ARBA00023288"/>
    </source>
</evidence>
<dbReference type="AlphaFoldDB" id="A0A288QP54"/>
<dbReference type="PANTHER" id="PTHR34296">
    <property type="entry name" value="TRANSCRIPTIONAL ACTIVATOR PROTEIN MED"/>
    <property type="match status" value="1"/>
</dbReference>
<evidence type="ECO:0000256" key="4">
    <source>
        <dbReference type="ARBA" id="ARBA00022729"/>
    </source>
</evidence>
<accession>A0A288QP54</accession>